<evidence type="ECO:0000313" key="2">
    <source>
        <dbReference type="EMBL" id="WED43733.1"/>
    </source>
</evidence>
<name>A0ABY8AT46_9GAMM</name>
<evidence type="ECO:0000259" key="1">
    <source>
        <dbReference type="Pfam" id="PF02464"/>
    </source>
</evidence>
<proteinExistence type="predicted"/>
<dbReference type="InterPro" id="IPR036653">
    <property type="entry name" value="CinA-like_C"/>
</dbReference>
<dbReference type="RefSeq" id="WP_275089545.1">
    <property type="nucleotide sequence ID" value="NZ_CP119078.1"/>
</dbReference>
<dbReference type="Proteomes" id="UP001222087">
    <property type="component" value="Chromosome"/>
</dbReference>
<gene>
    <name evidence="2" type="ORF">PXX05_02850</name>
</gene>
<keyword evidence="3" id="KW-1185">Reference proteome</keyword>
<organism evidence="2 3">
    <name type="scientific">Legionella cardiaca</name>
    <dbReference type="NCBI Taxonomy" id="1071983"/>
    <lineage>
        <taxon>Bacteria</taxon>
        <taxon>Pseudomonadati</taxon>
        <taxon>Pseudomonadota</taxon>
        <taxon>Gammaproteobacteria</taxon>
        <taxon>Legionellales</taxon>
        <taxon>Legionellaceae</taxon>
        <taxon>Legionella</taxon>
    </lineage>
</organism>
<dbReference type="EMBL" id="CP119078">
    <property type="protein sequence ID" value="WED43733.1"/>
    <property type="molecule type" value="Genomic_DNA"/>
</dbReference>
<feature type="domain" description="CinA C-terminal" evidence="1">
    <location>
        <begin position="7"/>
        <end position="158"/>
    </location>
</feature>
<accession>A0ABY8AT46</accession>
<sequence length="168" mass="18017">MSELAVLVRKVTSTLRAMHLQIATAESCTGGLIAGLLTELPGSSHWFERGFVTYSNLAKEEMLGIKPELIQLYGAVSEQVAEAMALGALEYSEADLSLAVTGIAGPNGGSDEKPVGTVCFAWAMRNLAATSHRCYFSNASRKKVRQLACSRALEGVFSLLESISFKKI</sequence>
<dbReference type="NCBIfam" id="TIGR00199">
    <property type="entry name" value="PncC_domain"/>
    <property type="match status" value="1"/>
</dbReference>
<dbReference type="Gene3D" id="3.90.950.20">
    <property type="entry name" value="CinA-like"/>
    <property type="match status" value="1"/>
</dbReference>
<dbReference type="InterPro" id="IPR008136">
    <property type="entry name" value="CinA_C"/>
</dbReference>
<dbReference type="Pfam" id="PF02464">
    <property type="entry name" value="CinA"/>
    <property type="match status" value="1"/>
</dbReference>
<dbReference type="SUPFAM" id="SSF142433">
    <property type="entry name" value="CinA-like"/>
    <property type="match status" value="1"/>
</dbReference>
<protein>
    <submittedName>
        <fullName evidence="2">CinA family protein</fullName>
    </submittedName>
</protein>
<evidence type="ECO:0000313" key="3">
    <source>
        <dbReference type="Proteomes" id="UP001222087"/>
    </source>
</evidence>
<reference evidence="2 3" key="1">
    <citation type="submission" date="2023-02" db="EMBL/GenBank/DDBJ databases">
        <title>Genome Sequence of L. cardiaca H63T.</title>
        <authorList>
            <person name="Lopez A.E."/>
            <person name="Cianciotto N.P."/>
        </authorList>
    </citation>
    <scope>NUCLEOTIDE SEQUENCE [LARGE SCALE GENOMIC DNA]</scope>
    <source>
        <strain evidence="2 3">H63</strain>
    </source>
</reference>